<dbReference type="OrthoDB" id="9804441at2"/>
<dbReference type="InterPro" id="IPR010075">
    <property type="entry name" value="PRibForGlyAmidine_synth_PurQ"/>
</dbReference>
<gene>
    <name evidence="8" type="primary">purQ</name>
    <name evidence="8" type="ORF">NCTC13315_01233</name>
</gene>
<keyword evidence="4" id="KW-0658">Purine biosynthesis</keyword>
<evidence type="ECO:0000313" key="9">
    <source>
        <dbReference type="Proteomes" id="UP000254968"/>
    </source>
</evidence>
<dbReference type="SMART" id="SM01211">
    <property type="entry name" value="GATase_5"/>
    <property type="match status" value="1"/>
</dbReference>
<evidence type="ECO:0000256" key="4">
    <source>
        <dbReference type="ARBA" id="ARBA00022755"/>
    </source>
</evidence>
<dbReference type="EC" id="6.3.5.3" evidence="8"/>
<dbReference type="Gene3D" id="3.40.50.880">
    <property type="match status" value="1"/>
</dbReference>
<keyword evidence="6" id="KW-0067">ATP-binding</keyword>
<keyword evidence="9" id="KW-1185">Reference proteome</keyword>
<dbReference type="GO" id="GO:0016787">
    <property type="term" value="F:hydrolase activity"/>
    <property type="evidence" value="ECO:0007669"/>
    <property type="project" value="UniProtKB-KW"/>
</dbReference>
<dbReference type="PANTHER" id="PTHR47552:SF1">
    <property type="entry name" value="PHOSPHORIBOSYLFORMYLGLYCINAMIDINE SYNTHASE SUBUNIT PURQ"/>
    <property type="match status" value="1"/>
</dbReference>
<dbReference type="PROSITE" id="PS51273">
    <property type="entry name" value="GATASE_TYPE_1"/>
    <property type="match status" value="1"/>
</dbReference>
<evidence type="ECO:0000256" key="5">
    <source>
        <dbReference type="ARBA" id="ARBA00022801"/>
    </source>
</evidence>
<keyword evidence="2 8" id="KW-0436">Ligase</keyword>
<evidence type="ECO:0000313" key="8">
    <source>
        <dbReference type="EMBL" id="STX28700.1"/>
    </source>
</evidence>
<dbReference type="EMBL" id="UGNV01000001">
    <property type="protein sequence ID" value="STX28700.1"/>
    <property type="molecule type" value="Genomic_DNA"/>
</dbReference>
<dbReference type="RefSeq" id="WP_115302426.1">
    <property type="nucleotide sequence ID" value="NZ_CAAAHO010000001.1"/>
</dbReference>
<sequence length="421" mass="47250">MIRIGLIQFPGSNCERETALAIKRAGMQPVEFLWNEPISKLKEMEGYVLIGGFSYEDRSRAGIIAALDPVMREIKIQSDAGKPVLGICNGAQILLEAGLVPGLTDSNNKIALTENKRVKDGKILGIGFYNAWVNVCLTKHYQKNNAFTRYLSENDTIHLPVAHAEGRFIMPVEFYQELKQQGLNLLQYCDEQGEIIDNFPINPNGSIDNIAAISNVAGNVMAMMPHPERTTNGDVFFHSMRDFIISTPLAHKLVAKPIQRNVAKPPPFAPTIEHTQCVVKLIITDNQALTVQKTLQKLGIPVTVNRFVHWEISHDSAAILEQIKKSGVLYCDRKEHEVSLPMAATDADYFCLVRAKEDLVGQRAKQTLTEHYSISEVKSIKHSILWHFSSDYGNIDSLMDEILLTNIIGNQYAHEFFSYNR</sequence>
<evidence type="ECO:0000256" key="3">
    <source>
        <dbReference type="ARBA" id="ARBA00022741"/>
    </source>
</evidence>
<evidence type="ECO:0000256" key="6">
    <source>
        <dbReference type="ARBA" id="ARBA00022840"/>
    </source>
</evidence>
<accession>A0A378I1W0</accession>
<dbReference type="AlphaFoldDB" id="A0A378I1W0"/>
<evidence type="ECO:0000256" key="7">
    <source>
        <dbReference type="ARBA" id="ARBA00022962"/>
    </source>
</evidence>
<proteinExistence type="predicted"/>
<protein>
    <submittedName>
        <fullName evidence="8">Phosphoribosylformylglycinamidine synthase I (FGAM synthase I)</fullName>
        <ecNumber evidence="8">6.3.5.3</ecNumber>
    </submittedName>
</protein>
<dbReference type="InterPro" id="IPR029062">
    <property type="entry name" value="Class_I_gatase-like"/>
</dbReference>
<name>A0A378I1W0_9GAMM</name>
<dbReference type="NCBIfam" id="TIGR01737">
    <property type="entry name" value="FGAM_synth_I"/>
    <property type="match status" value="1"/>
</dbReference>
<dbReference type="Pfam" id="PF13507">
    <property type="entry name" value="GATase_5"/>
    <property type="match status" value="1"/>
</dbReference>
<organism evidence="8 9">
    <name type="scientific">Legionella beliardensis</name>
    <dbReference type="NCBI Taxonomy" id="91822"/>
    <lineage>
        <taxon>Bacteria</taxon>
        <taxon>Pseudomonadati</taxon>
        <taxon>Pseudomonadota</taxon>
        <taxon>Gammaproteobacteria</taxon>
        <taxon>Legionellales</taxon>
        <taxon>Legionellaceae</taxon>
        <taxon>Legionella</taxon>
    </lineage>
</organism>
<keyword evidence="7" id="KW-0315">Glutamine amidotransferase</keyword>
<evidence type="ECO:0000256" key="2">
    <source>
        <dbReference type="ARBA" id="ARBA00022598"/>
    </source>
</evidence>
<keyword evidence="5" id="KW-0378">Hydrolase</keyword>
<evidence type="ECO:0000256" key="1">
    <source>
        <dbReference type="ARBA" id="ARBA00022490"/>
    </source>
</evidence>
<dbReference type="SUPFAM" id="SSF52317">
    <property type="entry name" value="Class I glutamine amidotransferase-like"/>
    <property type="match status" value="1"/>
</dbReference>
<keyword evidence="3" id="KW-0547">Nucleotide-binding</keyword>
<dbReference type="GO" id="GO:0005524">
    <property type="term" value="F:ATP binding"/>
    <property type="evidence" value="ECO:0007669"/>
    <property type="project" value="UniProtKB-KW"/>
</dbReference>
<dbReference type="GO" id="GO:0004642">
    <property type="term" value="F:phosphoribosylformylglycinamidine synthase activity"/>
    <property type="evidence" value="ECO:0007669"/>
    <property type="project" value="UniProtKB-EC"/>
</dbReference>
<keyword evidence="1" id="KW-0963">Cytoplasm</keyword>
<dbReference type="PANTHER" id="PTHR47552">
    <property type="entry name" value="PHOSPHORIBOSYLFORMYLGLYCINAMIDINE SYNTHASE SUBUNIT PURQ"/>
    <property type="match status" value="1"/>
</dbReference>
<dbReference type="GO" id="GO:0006189">
    <property type="term" value="P:'de novo' IMP biosynthetic process"/>
    <property type="evidence" value="ECO:0007669"/>
    <property type="project" value="InterPro"/>
</dbReference>
<reference evidence="8 9" key="1">
    <citation type="submission" date="2018-06" db="EMBL/GenBank/DDBJ databases">
        <authorList>
            <consortium name="Pathogen Informatics"/>
            <person name="Doyle S."/>
        </authorList>
    </citation>
    <scope>NUCLEOTIDE SEQUENCE [LARGE SCALE GENOMIC DNA]</scope>
    <source>
        <strain evidence="8 9">NCTC13315</strain>
    </source>
</reference>
<dbReference type="Proteomes" id="UP000254968">
    <property type="component" value="Unassembled WGS sequence"/>
</dbReference>